<reference evidence="1 2" key="1">
    <citation type="submission" date="2020-09" db="EMBL/GenBank/DDBJ databases">
        <title>De no assembly of potato wild relative species, Solanum commersonii.</title>
        <authorList>
            <person name="Cho K."/>
        </authorList>
    </citation>
    <scope>NUCLEOTIDE SEQUENCE [LARGE SCALE GENOMIC DNA]</scope>
    <source>
        <strain evidence="1">LZ3.2</strain>
        <tissue evidence="1">Leaf</tissue>
    </source>
</reference>
<proteinExistence type="predicted"/>
<comment type="caution">
    <text evidence="1">The sequence shown here is derived from an EMBL/GenBank/DDBJ whole genome shotgun (WGS) entry which is preliminary data.</text>
</comment>
<organism evidence="1 2">
    <name type="scientific">Solanum commersonii</name>
    <name type="common">Commerson's wild potato</name>
    <name type="synonym">Commerson's nightshade</name>
    <dbReference type="NCBI Taxonomy" id="4109"/>
    <lineage>
        <taxon>Eukaryota</taxon>
        <taxon>Viridiplantae</taxon>
        <taxon>Streptophyta</taxon>
        <taxon>Embryophyta</taxon>
        <taxon>Tracheophyta</taxon>
        <taxon>Spermatophyta</taxon>
        <taxon>Magnoliopsida</taxon>
        <taxon>eudicotyledons</taxon>
        <taxon>Gunneridae</taxon>
        <taxon>Pentapetalae</taxon>
        <taxon>asterids</taxon>
        <taxon>lamiids</taxon>
        <taxon>Solanales</taxon>
        <taxon>Solanaceae</taxon>
        <taxon>Solanoideae</taxon>
        <taxon>Solaneae</taxon>
        <taxon>Solanum</taxon>
    </lineage>
</organism>
<evidence type="ECO:0000313" key="1">
    <source>
        <dbReference type="EMBL" id="KAG5632057.1"/>
    </source>
</evidence>
<name>A0A9J6B5V6_SOLCO</name>
<gene>
    <name evidence="1" type="ORF">H5410_003774</name>
</gene>
<keyword evidence="2" id="KW-1185">Reference proteome</keyword>
<dbReference type="OrthoDB" id="1706770at2759"/>
<dbReference type="Proteomes" id="UP000824120">
    <property type="component" value="Chromosome 1"/>
</dbReference>
<dbReference type="AlphaFoldDB" id="A0A9J6B5V6"/>
<dbReference type="EMBL" id="JACXVP010000001">
    <property type="protein sequence ID" value="KAG5632057.1"/>
    <property type="molecule type" value="Genomic_DNA"/>
</dbReference>
<protein>
    <submittedName>
        <fullName evidence="1">Uncharacterized protein</fullName>
    </submittedName>
</protein>
<feature type="non-terminal residue" evidence="1">
    <location>
        <position position="1"/>
    </location>
</feature>
<evidence type="ECO:0000313" key="2">
    <source>
        <dbReference type="Proteomes" id="UP000824120"/>
    </source>
</evidence>
<accession>A0A9J6B5V6</accession>
<sequence>MAPRGHIYKQNTLTVETVSATQSVDEPNKCTFATTTELRNVDEKLEERTKELTIEEKDDAARAEIVSYTKKFLVDEDNPEGIEPDRIEFYKDTHYSSDKGWSSQEVEADYRIMIDLKDLYPSMTSDEIVDLILDTKPGSMKVLGYGPKPNTNQATPKRLTDIQHDLQERLTVSEVVVKNQHSRIETLNSPLDTLSANKDDQVQHIMSTSRSRLEVVQLLLFLV</sequence>